<dbReference type="Pfam" id="PF04973">
    <property type="entry name" value="NMN_transporter"/>
    <property type="match status" value="1"/>
</dbReference>
<feature type="transmembrane region" description="Helical" evidence="10">
    <location>
        <begin position="90"/>
        <end position="107"/>
    </location>
</feature>
<feature type="transmembrane region" description="Helical" evidence="10">
    <location>
        <begin position="53"/>
        <end position="70"/>
    </location>
</feature>
<evidence type="ECO:0000256" key="7">
    <source>
        <dbReference type="ARBA" id="ARBA00022692"/>
    </source>
</evidence>
<feature type="transmembrane region" description="Helical" evidence="10">
    <location>
        <begin position="113"/>
        <end position="133"/>
    </location>
</feature>
<dbReference type="GO" id="GO:0005886">
    <property type="term" value="C:plasma membrane"/>
    <property type="evidence" value="ECO:0007669"/>
    <property type="project" value="UniProtKB-SubCell"/>
</dbReference>
<dbReference type="EMBL" id="SACR01000006">
    <property type="protein sequence ID" value="RVU43863.1"/>
    <property type="molecule type" value="Genomic_DNA"/>
</dbReference>
<dbReference type="AlphaFoldDB" id="A0A437RAU0"/>
<gene>
    <name evidence="11" type="ORF">EOE66_19585</name>
</gene>
<keyword evidence="5" id="KW-0813">Transport</keyword>
<dbReference type="Proteomes" id="UP000285575">
    <property type="component" value="Unassembled WGS sequence"/>
</dbReference>
<evidence type="ECO:0000256" key="8">
    <source>
        <dbReference type="ARBA" id="ARBA00022989"/>
    </source>
</evidence>
<comment type="subcellular location">
    <subcellularLocation>
        <location evidence="2">Cell membrane</location>
        <topology evidence="2">Multi-pass membrane protein</topology>
    </subcellularLocation>
</comment>
<evidence type="ECO:0000256" key="1">
    <source>
        <dbReference type="ARBA" id="ARBA00002672"/>
    </source>
</evidence>
<keyword evidence="6" id="KW-1003">Cell membrane</keyword>
<protein>
    <recommendedName>
        <fullName evidence="4">Nicotinamide riboside transporter PnuC</fullName>
    </recommendedName>
</protein>
<proteinExistence type="inferred from homology"/>
<feature type="transmembrane region" description="Helical" evidence="10">
    <location>
        <begin position="162"/>
        <end position="181"/>
    </location>
</feature>
<keyword evidence="8 10" id="KW-1133">Transmembrane helix</keyword>
<evidence type="ECO:0000256" key="5">
    <source>
        <dbReference type="ARBA" id="ARBA00022448"/>
    </source>
</evidence>
<evidence type="ECO:0000256" key="2">
    <source>
        <dbReference type="ARBA" id="ARBA00004651"/>
    </source>
</evidence>
<comment type="similarity">
    <text evidence="3">Belongs to the nicotinamide ribonucleoside (NR) uptake permease (TC 4.B.1) family.</text>
</comment>
<feature type="transmembrane region" description="Helical" evidence="10">
    <location>
        <begin position="6"/>
        <end position="23"/>
    </location>
</feature>
<dbReference type="PANTHER" id="PTHR36122:SF2">
    <property type="entry name" value="NICOTINAMIDE RIBOSIDE TRANSPORTER PNUC"/>
    <property type="match status" value="1"/>
</dbReference>
<dbReference type="InterPro" id="IPR006419">
    <property type="entry name" value="NMN_transpt_PnuC"/>
</dbReference>
<dbReference type="PANTHER" id="PTHR36122">
    <property type="entry name" value="NICOTINAMIDE RIBOSIDE TRANSPORTER PNUC"/>
    <property type="match status" value="1"/>
</dbReference>
<comment type="caution">
    <text evidence="11">The sequence shown here is derived from an EMBL/GenBank/DDBJ whole genome shotgun (WGS) entry which is preliminary data.</text>
</comment>
<evidence type="ECO:0000256" key="10">
    <source>
        <dbReference type="SAM" id="Phobius"/>
    </source>
</evidence>
<feature type="transmembrane region" description="Helical" evidence="10">
    <location>
        <begin position="140"/>
        <end position="156"/>
    </location>
</feature>
<evidence type="ECO:0000256" key="9">
    <source>
        <dbReference type="ARBA" id="ARBA00023136"/>
    </source>
</evidence>
<keyword evidence="7 10" id="KW-0812">Transmembrane</keyword>
<keyword evidence="12" id="KW-1185">Reference proteome</keyword>
<feature type="transmembrane region" description="Helical" evidence="10">
    <location>
        <begin position="30"/>
        <end position="47"/>
    </location>
</feature>
<dbReference type="OrthoDB" id="9791248at2"/>
<keyword evidence="9 10" id="KW-0472">Membrane</keyword>
<comment type="function">
    <text evidence="1">Required for nicotinamide riboside transport across the inner membrane.</text>
</comment>
<organism evidence="11 12">
    <name type="scientific">Rubrivivax rivuli</name>
    <dbReference type="NCBI Taxonomy" id="1862385"/>
    <lineage>
        <taxon>Bacteria</taxon>
        <taxon>Pseudomonadati</taxon>
        <taxon>Pseudomonadota</taxon>
        <taxon>Betaproteobacteria</taxon>
        <taxon>Burkholderiales</taxon>
        <taxon>Sphaerotilaceae</taxon>
        <taxon>Rubrivivax</taxon>
    </lineage>
</organism>
<evidence type="ECO:0000256" key="6">
    <source>
        <dbReference type="ARBA" id="ARBA00022475"/>
    </source>
</evidence>
<name>A0A437RAU0_9BURK</name>
<dbReference type="GO" id="GO:0034257">
    <property type="term" value="F:nicotinamide riboside transmembrane transporter activity"/>
    <property type="evidence" value="ECO:0007669"/>
    <property type="project" value="InterPro"/>
</dbReference>
<reference evidence="11 12" key="1">
    <citation type="submission" date="2019-01" db="EMBL/GenBank/DDBJ databases">
        <authorList>
            <person name="Chen W.-M."/>
        </authorList>
    </citation>
    <scope>NUCLEOTIDE SEQUENCE [LARGE SCALE GENOMIC DNA]</scope>
    <source>
        <strain evidence="11 12">KYPY4</strain>
    </source>
</reference>
<dbReference type="NCBIfam" id="TIGR01528">
    <property type="entry name" value="NMN_trans_PnuC"/>
    <property type="match status" value="1"/>
</dbReference>
<evidence type="ECO:0000256" key="4">
    <source>
        <dbReference type="ARBA" id="ARBA00017522"/>
    </source>
</evidence>
<sequence>MGSVIWLEVLANGAMTVSILLAARNSVHTWWTGIAGCLLFAALFTQAKLYADVTLQAFFVATSAAGWWRWRVQQHQPQLPITSADHRSLLLLLMCGVLGAMAYGWLLSRWTDAFAPFLDSLVLAFSIVAQLLLMKRQIQTWWFWLLVNLLAVPLFFSRELYITAALYTAYLLNAGLALRHWKRLAQLQRRPAQAA</sequence>
<evidence type="ECO:0000256" key="3">
    <source>
        <dbReference type="ARBA" id="ARBA00006669"/>
    </source>
</evidence>
<evidence type="ECO:0000313" key="12">
    <source>
        <dbReference type="Proteomes" id="UP000285575"/>
    </source>
</evidence>
<evidence type="ECO:0000313" key="11">
    <source>
        <dbReference type="EMBL" id="RVU43863.1"/>
    </source>
</evidence>
<accession>A0A437RAU0</accession>